<dbReference type="Gene3D" id="1.10.10.10">
    <property type="entry name" value="Winged helix-like DNA-binding domain superfamily/Winged helix DNA-binding domain"/>
    <property type="match status" value="1"/>
</dbReference>
<dbReference type="InterPro" id="IPR036388">
    <property type="entry name" value="WH-like_DNA-bd_sf"/>
</dbReference>
<sequence>MSGRRLAVVGRELCAMLEAVHLVTYMSEEPVEEFEKLGWAGHWPGYFASRSAPLGKVPAAVVDALFYNFAPGEVAAYIPGVWEIATPEQALAAREAGSVRALRRILGKLADSPAVERAAELATRAAFAAPSERRILYAALRTLPVPEEPLARLWHASTLLREHRGDGHYAALVTAGVGGQECHVLEALWLGMPAREYGRLYPLSDDELAAVVEGMRGRGLVGADGWLTAAGRETKERVEEITDALAAPAYAALSQHELEQLAADLAPLVDRIKSVGYERPAA</sequence>
<dbReference type="RefSeq" id="WP_171670062.1">
    <property type="nucleotide sequence ID" value="NZ_BAAAGT010000012.1"/>
</dbReference>
<organism evidence="1 2">
    <name type="scientific">Kribbella sandramycini</name>
    <dbReference type="NCBI Taxonomy" id="60450"/>
    <lineage>
        <taxon>Bacteria</taxon>
        <taxon>Bacillati</taxon>
        <taxon>Actinomycetota</taxon>
        <taxon>Actinomycetes</taxon>
        <taxon>Propionibacteriales</taxon>
        <taxon>Kribbellaceae</taxon>
        <taxon>Kribbella</taxon>
    </lineage>
</organism>
<protein>
    <submittedName>
        <fullName evidence="1">MarR family transcriptional regulator</fullName>
    </submittedName>
</protein>
<reference evidence="1 2" key="1">
    <citation type="submission" date="2020-05" db="EMBL/GenBank/DDBJ databases">
        <title>Genome sequence of Kribbella sandramycini ATCC 39419.</title>
        <authorList>
            <person name="Maclea K.S."/>
            <person name="Fair J.L."/>
        </authorList>
    </citation>
    <scope>NUCLEOTIDE SEQUENCE [LARGE SCALE GENOMIC DNA]</scope>
    <source>
        <strain evidence="1 2">ATCC 39419</strain>
    </source>
</reference>
<comment type="caution">
    <text evidence="1">The sequence shown here is derived from an EMBL/GenBank/DDBJ whole genome shotgun (WGS) entry which is preliminary data.</text>
</comment>
<gene>
    <name evidence="1" type="ORF">HPO96_00595</name>
</gene>
<dbReference type="InterPro" id="IPR054058">
    <property type="entry name" value="HTH_67"/>
</dbReference>
<evidence type="ECO:0000313" key="2">
    <source>
        <dbReference type="Proteomes" id="UP000534306"/>
    </source>
</evidence>
<dbReference type="NCBIfam" id="NF047719">
    <property type="entry name" value="SCO6745_fam_HTH"/>
    <property type="match status" value="1"/>
</dbReference>
<dbReference type="EMBL" id="JABJRC010000001">
    <property type="protein sequence ID" value="NOL38733.1"/>
    <property type="molecule type" value="Genomic_DNA"/>
</dbReference>
<dbReference type="Pfam" id="PF21863">
    <property type="entry name" value="HTH_67"/>
    <property type="match status" value="1"/>
</dbReference>
<dbReference type="AlphaFoldDB" id="A0A7Y4NXH5"/>
<accession>A0A7Y4NXH5</accession>
<dbReference type="Proteomes" id="UP000534306">
    <property type="component" value="Unassembled WGS sequence"/>
</dbReference>
<name>A0A7Y4NXH5_9ACTN</name>
<evidence type="ECO:0000313" key="1">
    <source>
        <dbReference type="EMBL" id="NOL38733.1"/>
    </source>
</evidence>
<keyword evidence="2" id="KW-1185">Reference proteome</keyword>
<proteinExistence type="predicted"/>